<dbReference type="InterPro" id="IPR036320">
    <property type="entry name" value="Glycosyl_Trfase_fam3_N_dom_sf"/>
</dbReference>
<evidence type="ECO:0000313" key="9">
    <source>
        <dbReference type="EMBL" id="NYZ24803.1"/>
    </source>
</evidence>
<dbReference type="SUPFAM" id="SSF52418">
    <property type="entry name" value="Nucleoside phosphorylase/phosphoribosyltransferase catalytic domain"/>
    <property type="match status" value="1"/>
</dbReference>
<dbReference type="InterPro" id="IPR000053">
    <property type="entry name" value="Thymidine/pyrmidine_PPase"/>
</dbReference>
<evidence type="ECO:0000259" key="8">
    <source>
        <dbReference type="SMART" id="SM00941"/>
    </source>
</evidence>
<dbReference type="PANTHER" id="PTHR10515:SF0">
    <property type="entry name" value="THYMIDINE PHOSPHORYLASE"/>
    <property type="match status" value="1"/>
</dbReference>
<dbReference type="NCBIfam" id="TIGR02643">
    <property type="entry name" value="T_phosphoryl"/>
    <property type="match status" value="1"/>
</dbReference>
<dbReference type="PANTHER" id="PTHR10515">
    <property type="entry name" value="THYMIDINE PHOSPHORYLASE"/>
    <property type="match status" value="1"/>
</dbReference>
<dbReference type="SUPFAM" id="SSF54680">
    <property type="entry name" value="Pyrimidine nucleoside phosphorylase C-terminal domain"/>
    <property type="match status" value="1"/>
</dbReference>
<evidence type="ECO:0000256" key="2">
    <source>
        <dbReference type="ARBA" id="ARBA00011738"/>
    </source>
</evidence>
<dbReference type="InterPro" id="IPR018090">
    <property type="entry name" value="Pyrmidine_PPas_bac/euk"/>
</dbReference>
<organism evidence="9 10">
    <name type="scientific">Azospirillum oleiclasticum</name>
    <dbReference type="NCBI Taxonomy" id="2735135"/>
    <lineage>
        <taxon>Bacteria</taxon>
        <taxon>Pseudomonadati</taxon>
        <taxon>Pseudomonadota</taxon>
        <taxon>Alphaproteobacteria</taxon>
        <taxon>Rhodospirillales</taxon>
        <taxon>Azospirillaceae</taxon>
        <taxon>Azospirillum</taxon>
    </lineage>
</organism>
<dbReference type="NCBIfam" id="TIGR02644">
    <property type="entry name" value="Y_phosphoryl"/>
    <property type="match status" value="1"/>
</dbReference>
<dbReference type="NCBIfam" id="NF004490">
    <property type="entry name" value="PRK05820.1"/>
    <property type="match status" value="1"/>
</dbReference>
<dbReference type="SUPFAM" id="SSF47648">
    <property type="entry name" value="Nucleoside phosphorylase/phosphoribosyltransferase N-terminal domain"/>
    <property type="match status" value="1"/>
</dbReference>
<dbReference type="InterPro" id="IPR013102">
    <property type="entry name" value="PYNP_C"/>
</dbReference>
<gene>
    <name evidence="7 9" type="primary">deoA</name>
    <name evidence="9" type="ORF">HND93_34300</name>
</gene>
<comment type="function">
    <text evidence="7">The enzymes which catalyze the reversible phosphorolysis of pyrimidine nucleosides are involved in the degradation of these compounds and in their utilization as carbon and energy sources, or in the rescue of pyrimidine bases for nucleotide synthesis.</text>
</comment>
<evidence type="ECO:0000256" key="7">
    <source>
        <dbReference type="HAMAP-Rule" id="MF_01628"/>
    </source>
</evidence>
<dbReference type="GO" id="GO:0009032">
    <property type="term" value="F:thymidine phosphorylase activity"/>
    <property type="evidence" value="ECO:0007669"/>
    <property type="project" value="UniProtKB-EC"/>
</dbReference>
<protein>
    <recommendedName>
        <fullName evidence="3 7">Thymidine phosphorylase</fullName>
        <ecNumber evidence="3 7">2.4.2.4</ecNumber>
    </recommendedName>
    <alternativeName>
        <fullName evidence="7">TdRPase</fullName>
    </alternativeName>
</protein>
<dbReference type="EMBL" id="JABFDB010000045">
    <property type="protein sequence ID" value="NYZ24803.1"/>
    <property type="molecule type" value="Genomic_DNA"/>
</dbReference>
<dbReference type="InterPro" id="IPR017872">
    <property type="entry name" value="Pyrmidine_PPase_CS"/>
</dbReference>
<dbReference type="HAMAP" id="MF_01628">
    <property type="entry name" value="Thymid_phosp"/>
    <property type="match status" value="1"/>
</dbReference>
<evidence type="ECO:0000256" key="6">
    <source>
        <dbReference type="ARBA" id="ARBA00048550"/>
    </source>
</evidence>
<evidence type="ECO:0000256" key="3">
    <source>
        <dbReference type="ARBA" id="ARBA00011892"/>
    </source>
</evidence>
<dbReference type="InterPro" id="IPR035902">
    <property type="entry name" value="Nuc_phospho_transferase"/>
</dbReference>
<dbReference type="Gene3D" id="3.90.1170.30">
    <property type="entry name" value="Pyrimidine nucleoside phosphorylase-like, C-terminal domain"/>
    <property type="match status" value="1"/>
</dbReference>
<comment type="similarity">
    <text evidence="1 7">Belongs to the thymidine/pyrimidine-nucleoside phosphorylase family.</text>
</comment>
<dbReference type="EC" id="2.4.2.4" evidence="3 7"/>
<reference evidence="9 10" key="1">
    <citation type="submission" date="2020-05" db="EMBL/GenBank/DDBJ databases">
        <title>Azospirillum oleiclasticum sp. nov, a nitrogen-fixing and heavy crude oil-emulsifying bacterium isolated from the crude oil of Yumen Oilfield.</title>
        <authorList>
            <person name="Wu D."/>
            <person name="Cai M."/>
            <person name="Zhang X."/>
        </authorList>
    </citation>
    <scope>NUCLEOTIDE SEQUENCE [LARGE SCALE GENOMIC DNA]</scope>
    <source>
        <strain evidence="9 10">ROY-1-1-2</strain>
    </source>
</reference>
<comment type="caution">
    <text evidence="9">The sequence shown here is derived from an EMBL/GenBank/DDBJ whole genome shotgun (WGS) entry which is preliminary data.</text>
</comment>
<accession>A0ABX2TMR7</accession>
<dbReference type="Gene3D" id="3.40.1030.10">
    <property type="entry name" value="Nucleoside phosphorylase/phosphoribosyltransferase catalytic domain"/>
    <property type="match status" value="1"/>
</dbReference>
<comment type="catalytic activity">
    <reaction evidence="6 7">
        <text>thymidine + phosphate = 2-deoxy-alpha-D-ribose 1-phosphate + thymine</text>
        <dbReference type="Rhea" id="RHEA:16037"/>
        <dbReference type="ChEBI" id="CHEBI:17748"/>
        <dbReference type="ChEBI" id="CHEBI:17821"/>
        <dbReference type="ChEBI" id="CHEBI:43474"/>
        <dbReference type="ChEBI" id="CHEBI:57259"/>
        <dbReference type="EC" id="2.4.2.4"/>
    </reaction>
</comment>
<evidence type="ECO:0000256" key="4">
    <source>
        <dbReference type="ARBA" id="ARBA00022676"/>
    </source>
</evidence>
<dbReference type="PIRSF" id="PIRSF000478">
    <property type="entry name" value="TP_PyNP"/>
    <property type="match status" value="1"/>
</dbReference>
<evidence type="ECO:0000256" key="1">
    <source>
        <dbReference type="ARBA" id="ARBA00006915"/>
    </source>
</evidence>
<dbReference type="PROSITE" id="PS00647">
    <property type="entry name" value="THYMID_PHOSPHORYLASE"/>
    <property type="match status" value="1"/>
</dbReference>
<comment type="pathway">
    <text evidence="7">Pyrimidine metabolism; dTMP biosynthesis via salvage pathway; dTMP from thymine: step 1/2.</text>
</comment>
<dbReference type="SMART" id="SM00941">
    <property type="entry name" value="PYNP_C"/>
    <property type="match status" value="1"/>
</dbReference>
<sequence>MLPQELIRRKRDGHELAGTDIAAFVRGITAGTVTEGQIAAFAMAVFFRGLSMDERVALTRAMAESGSVMDWRPLGLPGPVLDKHSTGGVGDKVSLILAPAVAACGGFVPMVSGRGLGHTGGTLDKFESIPGYRAKPDRPTLERVVREVGCAVIGATDDIAPADRRIYAVRDVTATVESIGMLTSSILSKKLAAGLHGLAMDVKFGSGAFLPDFGQAVELAESITTVATGAGLPTVSLLTDMNQVLGRTAGNAVEMVESIAMLRGEPCDGRLLEVTRALSAEMLVLGGLQPDIDAARAAFDHAISSGAAAERFARMVAALGGPSDLLDAPERHLAAAPVVRPVFAVTPGHVVAVDVRAVGVAVVELGGGRTRVEDPVDHAVGFTDVAAPGELVGLQERPLAIVHARSEDAAQAATARLRAAVTIGADAPAAGPLIARRIAA</sequence>
<keyword evidence="5 7" id="KW-0808">Transferase</keyword>
<name>A0ABX2TMR7_9PROT</name>
<evidence type="ECO:0000313" key="10">
    <source>
        <dbReference type="Proteomes" id="UP000584642"/>
    </source>
</evidence>
<dbReference type="RefSeq" id="WP_180286573.1">
    <property type="nucleotide sequence ID" value="NZ_JABFDB010000045.1"/>
</dbReference>
<dbReference type="Pfam" id="PF07831">
    <property type="entry name" value="PYNP_C"/>
    <property type="match status" value="1"/>
</dbReference>
<comment type="subunit">
    <text evidence="2 7">Homodimer.</text>
</comment>
<evidence type="ECO:0000256" key="5">
    <source>
        <dbReference type="ARBA" id="ARBA00022679"/>
    </source>
</evidence>
<keyword evidence="10" id="KW-1185">Reference proteome</keyword>
<dbReference type="Gene3D" id="1.20.970.10">
    <property type="entry name" value="Transferase, Pyrimidine Nucleoside Phosphorylase, Chain C"/>
    <property type="match status" value="1"/>
</dbReference>
<dbReference type="InterPro" id="IPR013465">
    <property type="entry name" value="Thymidine_Pase"/>
</dbReference>
<proteinExistence type="inferred from homology"/>
<dbReference type="Pfam" id="PF00591">
    <property type="entry name" value="Glycos_transf_3"/>
    <property type="match status" value="1"/>
</dbReference>
<dbReference type="InterPro" id="IPR000312">
    <property type="entry name" value="Glycosyl_Trfase_fam3"/>
</dbReference>
<dbReference type="InterPro" id="IPR036566">
    <property type="entry name" value="PYNP-like_C_sf"/>
</dbReference>
<keyword evidence="4 7" id="KW-0328">Glycosyltransferase</keyword>
<dbReference type="Proteomes" id="UP000584642">
    <property type="component" value="Unassembled WGS sequence"/>
</dbReference>
<dbReference type="InterPro" id="IPR017459">
    <property type="entry name" value="Glycosyl_Trfase_fam3_N_dom"/>
</dbReference>
<dbReference type="Pfam" id="PF02885">
    <property type="entry name" value="Glycos_trans_3N"/>
    <property type="match status" value="1"/>
</dbReference>
<feature type="domain" description="Pyrimidine nucleoside phosphorylase C-terminal" evidence="8">
    <location>
        <begin position="349"/>
        <end position="424"/>
    </location>
</feature>